<sequence>MTYRKDLQSDAIHSDEEDNLNSDLVSMPDSADELFDIDSEHNSDIDIDNTVDNDEDPTAEDLQSEGEEYIVDEKENNQSEGNKWRKWVAADVSFKEFKFSDNSGFKPPPGFDRYSVLKYFSLFFTDELLEQIVNETNRYANEKINKNRPLR</sequence>
<feature type="region of interest" description="Disordered" evidence="1">
    <location>
        <begin position="1"/>
        <end position="82"/>
    </location>
</feature>
<dbReference type="AlphaFoldDB" id="A0A1B6L1F0"/>
<dbReference type="EMBL" id="GEBQ01022516">
    <property type="protein sequence ID" value="JAT17461.1"/>
    <property type="molecule type" value="Transcribed_RNA"/>
</dbReference>
<gene>
    <name evidence="3" type="ORF">g.639</name>
</gene>
<feature type="domain" description="PiggyBac transposable element-derived protein" evidence="2">
    <location>
        <begin position="118"/>
        <end position="149"/>
    </location>
</feature>
<feature type="compositionally biased region" description="Basic and acidic residues" evidence="1">
    <location>
        <begin position="1"/>
        <end position="14"/>
    </location>
</feature>
<reference evidence="3" key="1">
    <citation type="submission" date="2015-11" db="EMBL/GenBank/DDBJ databases">
        <title>De novo transcriptome assembly of four potential Pierce s Disease insect vectors from Arizona vineyards.</title>
        <authorList>
            <person name="Tassone E.E."/>
        </authorList>
    </citation>
    <scope>NUCLEOTIDE SEQUENCE</scope>
</reference>
<evidence type="ECO:0000259" key="2">
    <source>
        <dbReference type="Pfam" id="PF13843"/>
    </source>
</evidence>
<protein>
    <recommendedName>
        <fullName evidence="2">PiggyBac transposable element-derived protein domain-containing protein</fullName>
    </recommendedName>
</protein>
<feature type="compositionally biased region" description="Acidic residues" evidence="1">
    <location>
        <begin position="45"/>
        <end position="70"/>
    </location>
</feature>
<accession>A0A1B6L1F0</accession>
<evidence type="ECO:0000313" key="3">
    <source>
        <dbReference type="EMBL" id="JAT17461.1"/>
    </source>
</evidence>
<organism evidence="3">
    <name type="scientific">Graphocephala atropunctata</name>
    <dbReference type="NCBI Taxonomy" id="36148"/>
    <lineage>
        <taxon>Eukaryota</taxon>
        <taxon>Metazoa</taxon>
        <taxon>Ecdysozoa</taxon>
        <taxon>Arthropoda</taxon>
        <taxon>Hexapoda</taxon>
        <taxon>Insecta</taxon>
        <taxon>Pterygota</taxon>
        <taxon>Neoptera</taxon>
        <taxon>Paraneoptera</taxon>
        <taxon>Hemiptera</taxon>
        <taxon>Auchenorrhyncha</taxon>
        <taxon>Membracoidea</taxon>
        <taxon>Cicadellidae</taxon>
        <taxon>Cicadellinae</taxon>
        <taxon>Cicadellini</taxon>
        <taxon>Graphocephala</taxon>
    </lineage>
</organism>
<proteinExistence type="predicted"/>
<dbReference type="Pfam" id="PF13843">
    <property type="entry name" value="DDE_Tnp_1_7"/>
    <property type="match status" value="1"/>
</dbReference>
<evidence type="ECO:0000256" key="1">
    <source>
        <dbReference type="SAM" id="MobiDB-lite"/>
    </source>
</evidence>
<dbReference type="InterPro" id="IPR029526">
    <property type="entry name" value="PGBD"/>
</dbReference>
<name>A0A1B6L1F0_9HEMI</name>